<dbReference type="EMBL" id="CCNE01000023">
    <property type="protein sequence ID" value="CDX58791.1"/>
    <property type="molecule type" value="Genomic_DNA"/>
</dbReference>
<gene>
    <name evidence="1" type="ORF">MPL3365_30311</name>
</gene>
<dbReference type="Proteomes" id="UP000046122">
    <property type="component" value="Unassembled WGS sequence"/>
</dbReference>
<evidence type="ECO:0000313" key="1">
    <source>
        <dbReference type="EMBL" id="CDX58791.1"/>
    </source>
</evidence>
<sequence>MVGPVRYLRQLVLFAALYVLPDIALAQGHDAVWARHLVADAFFHLEVTGTRASKIGKPALVNGTPTFVGKAFAITPKLLLAPQHIVGYPGDWAGKVSDPARPQLEEVTDALRPLDRKIGLTRLKSLEPADGLSNQIRDAFVVSPVAEELDVVALSLNKDTVSSPLHLSLCNIVDGNIYTAILTHDTPQSAASMAELVAVPLVASGRNPELYGNLYVFQVKDSSGFKVTNGHEGSPILDDQDAVVAVVSAVITDDAGNTTVLATPIGPSFPGAIDILSRAPDGALQNDSGVGCSLSQTVRRMNDRVATQAFWSVDAKRDKQGEIGKVVISYESTAEHPNVSAIKLNLEFWGKENGHQDTITRITDSREQKDQDFVVEGSDDAREFDTDEVSRVARELIKPRIKDHGYISFVKVYIFPRLNDLVSPELRDGSGFLINPIVRKIYWTQETKE</sequence>
<reference evidence="1 2" key="1">
    <citation type="submission" date="2014-08" db="EMBL/GenBank/DDBJ databases">
        <authorList>
            <person name="Moulin Lionel"/>
        </authorList>
    </citation>
    <scope>NUCLEOTIDE SEQUENCE [LARGE SCALE GENOMIC DNA]</scope>
</reference>
<evidence type="ECO:0000313" key="2">
    <source>
        <dbReference type="Proteomes" id="UP000046122"/>
    </source>
</evidence>
<name>A0A090GED3_MESPL</name>
<dbReference type="AlphaFoldDB" id="A0A090GED3"/>
<proteinExistence type="predicted"/>
<protein>
    <submittedName>
        <fullName evidence="1">Uncharacterized protein</fullName>
    </submittedName>
</protein>
<organism evidence="1 2">
    <name type="scientific">Mesorhizobium plurifarium</name>
    <dbReference type="NCBI Taxonomy" id="69974"/>
    <lineage>
        <taxon>Bacteria</taxon>
        <taxon>Pseudomonadati</taxon>
        <taxon>Pseudomonadota</taxon>
        <taxon>Alphaproteobacteria</taxon>
        <taxon>Hyphomicrobiales</taxon>
        <taxon>Phyllobacteriaceae</taxon>
        <taxon>Mesorhizobium</taxon>
    </lineage>
</organism>
<accession>A0A090GED3</accession>